<evidence type="ECO:0000313" key="2">
    <source>
        <dbReference type="Proteomes" id="UP001054837"/>
    </source>
</evidence>
<protein>
    <recommendedName>
        <fullName evidence="3">LOV domain-containing protein</fullName>
    </recommendedName>
</protein>
<reference evidence="1 2" key="1">
    <citation type="submission" date="2021-06" db="EMBL/GenBank/DDBJ databases">
        <title>Caerostris darwini draft genome.</title>
        <authorList>
            <person name="Kono N."/>
            <person name="Arakawa K."/>
        </authorList>
    </citation>
    <scope>NUCLEOTIDE SEQUENCE [LARGE SCALE GENOMIC DNA]</scope>
</reference>
<dbReference type="Proteomes" id="UP001054837">
    <property type="component" value="Unassembled WGS sequence"/>
</dbReference>
<keyword evidence="2" id="KW-1185">Reference proteome</keyword>
<evidence type="ECO:0000313" key="1">
    <source>
        <dbReference type="EMBL" id="GIY42210.1"/>
    </source>
</evidence>
<proteinExistence type="predicted"/>
<dbReference type="EMBL" id="BPLQ01009165">
    <property type="protein sequence ID" value="GIY42210.1"/>
    <property type="molecule type" value="Genomic_DNA"/>
</dbReference>
<evidence type="ECO:0008006" key="3">
    <source>
        <dbReference type="Google" id="ProtNLM"/>
    </source>
</evidence>
<name>A0AAV4T7E2_9ARAC</name>
<sequence length="83" mass="9492">MLSFACPFGIYRIEGNNCRTLASINAKDAEEIKRTAITSFVSPVPEDSKRIFCDERSRISLTILRLNHSMDSYCIGHATHWRE</sequence>
<gene>
    <name evidence="1" type="ORF">CDAR_241701</name>
</gene>
<comment type="caution">
    <text evidence="1">The sequence shown here is derived from an EMBL/GenBank/DDBJ whole genome shotgun (WGS) entry which is preliminary data.</text>
</comment>
<dbReference type="AlphaFoldDB" id="A0AAV4T7E2"/>
<accession>A0AAV4T7E2</accession>
<organism evidence="1 2">
    <name type="scientific">Caerostris darwini</name>
    <dbReference type="NCBI Taxonomy" id="1538125"/>
    <lineage>
        <taxon>Eukaryota</taxon>
        <taxon>Metazoa</taxon>
        <taxon>Ecdysozoa</taxon>
        <taxon>Arthropoda</taxon>
        <taxon>Chelicerata</taxon>
        <taxon>Arachnida</taxon>
        <taxon>Araneae</taxon>
        <taxon>Araneomorphae</taxon>
        <taxon>Entelegynae</taxon>
        <taxon>Araneoidea</taxon>
        <taxon>Araneidae</taxon>
        <taxon>Caerostris</taxon>
    </lineage>
</organism>